<dbReference type="EC" id="2.7.11.1" evidence="1"/>
<proteinExistence type="predicted"/>
<evidence type="ECO:0000256" key="6">
    <source>
        <dbReference type="ARBA" id="ARBA00022840"/>
    </source>
</evidence>
<evidence type="ECO:0000256" key="1">
    <source>
        <dbReference type="ARBA" id="ARBA00012513"/>
    </source>
</evidence>
<evidence type="ECO:0000256" key="8">
    <source>
        <dbReference type="SAM" id="MobiDB-lite"/>
    </source>
</evidence>
<dbReference type="Proteomes" id="UP000233781">
    <property type="component" value="Unassembled WGS sequence"/>
</dbReference>
<keyword evidence="11" id="KW-1185">Reference proteome</keyword>
<feature type="compositionally biased region" description="Low complexity" evidence="8">
    <location>
        <begin position="347"/>
        <end position="378"/>
    </location>
</feature>
<dbReference type="PROSITE" id="PS00109">
    <property type="entry name" value="PROTEIN_KINASE_TYR"/>
    <property type="match status" value="1"/>
</dbReference>
<dbReference type="InterPro" id="IPR000719">
    <property type="entry name" value="Prot_kinase_dom"/>
</dbReference>
<evidence type="ECO:0000256" key="7">
    <source>
        <dbReference type="PROSITE-ProRule" id="PRU10141"/>
    </source>
</evidence>
<accession>A0A2N3YFL9</accession>
<dbReference type="PROSITE" id="PS00107">
    <property type="entry name" value="PROTEIN_KINASE_ATP"/>
    <property type="match status" value="1"/>
</dbReference>
<name>A0A2N3YFL9_9MICO</name>
<dbReference type="Gene3D" id="1.10.510.10">
    <property type="entry name" value="Transferase(Phosphotransferase) domain 1"/>
    <property type="match status" value="1"/>
</dbReference>
<dbReference type="InterPro" id="IPR032710">
    <property type="entry name" value="NTF2-like_dom_sf"/>
</dbReference>
<keyword evidence="2 10" id="KW-0723">Serine/threonine-protein kinase</keyword>
<dbReference type="RefSeq" id="WP_101394324.1">
    <property type="nucleotide sequence ID" value="NZ_PJNE01000001.1"/>
</dbReference>
<dbReference type="Gene3D" id="3.30.200.20">
    <property type="entry name" value="Phosphorylase Kinase, domain 1"/>
    <property type="match status" value="1"/>
</dbReference>
<dbReference type="InterPro" id="IPR011009">
    <property type="entry name" value="Kinase-like_dom_sf"/>
</dbReference>
<reference evidence="10 11" key="1">
    <citation type="submission" date="2017-12" db="EMBL/GenBank/DDBJ databases">
        <title>Sequencing the genomes of 1000 Actinobacteria strains.</title>
        <authorList>
            <person name="Klenk H.-P."/>
        </authorList>
    </citation>
    <scope>NUCLEOTIDE SEQUENCE [LARGE SCALE GENOMIC DNA]</scope>
    <source>
        <strain evidence="10 11">DSM 12806</strain>
    </source>
</reference>
<dbReference type="OrthoDB" id="3778994at2"/>
<dbReference type="SUPFAM" id="SSF56112">
    <property type="entry name" value="Protein kinase-like (PK-like)"/>
    <property type="match status" value="1"/>
</dbReference>
<evidence type="ECO:0000313" key="11">
    <source>
        <dbReference type="Proteomes" id="UP000233781"/>
    </source>
</evidence>
<dbReference type="InterPro" id="IPR008266">
    <property type="entry name" value="Tyr_kinase_AS"/>
</dbReference>
<evidence type="ECO:0000256" key="4">
    <source>
        <dbReference type="ARBA" id="ARBA00022741"/>
    </source>
</evidence>
<feature type="domain" description="Protein kinase" evidence="9">
    <location>
        <begin position="14"/>
        <end position="259"/>
    </location>
</feature>
<evidence type="ECO:0000256" key="3">
    <source>
        <dbReference type="ARBA" id="ARBA00022679"/>
    </source>
</evidence>
<dbReference type="GO" id="GO:0005524">
    <property type="term" value="F:ATP binding"/>
    <property type="evidence" value="ECO:0007669"/>
    <property type="project" value="UniProtKB-UniRule"/>
</dbReference>
<dbReference type="PANTHER" id="PTHR43289:SF6">
    <property type="entry name" value="SERINE_THREONINE-PROTEIN KINASE NEKL-3"/>
    <property type="match status" value="1"/>
</dbReference>
<gene>
    <name evidence="10" type="ORF">ATL31_0434</name>
</gene>
<evidence type="ECO:0000259" key="9">
    <source>
        <dbReference type="PROSITE" id="PS50011"/>
    </source>
</evidence>
<dbReference type="CDD" id="cd14014">
    <property type="entry name" value="STKc_PknB_like"/>
    <property type="match status" value="1"/>
</dbReference>
<protein>
    <recommendedName>
        <fullName evidence="1">non-specific serine/threonine protein kinase</fullName>
        <ecNumber evidence="1">2.7.11.1</ecNumber>
    </recommendedName>
</protein>
<sequence>MEPTTARPPLVPGFELGAVLGRGGTAEVWEALRERDGRRVAVKVTSADPEAVEAAAREASVTGRVAADHLLAVEACVALPDGRAALVLPLMRGGSLASLVAARGHLSPGEVVTVLAPVAAAMGRLHAAGVVHGDVSPGNVLLDLDGRPVLADLGLGHVLGEAPTAVWGTEGHLAPEVVLGASPDAAADVYALGALGWLCLSGAVPGPPGLRPALAEVSRAGAAAAGLVALVEAAVSAHPQNRPGADELAVALFDAAPAVPLQLVEGDAVEAVTYRLRAAAAEVADDAGREPRGPSVLIRWAQGARGVGRGVATGVVALALAAGVAGWAAWATDAPGDQGVAAGGAGRRSVAPTTAVSRPVRTAASPAPTARTTPVVRPSPDRSPGRAGAATTVVDVRLDPTAPRRRAAELLTTLARSRAEAWRGADTGRLVDAEAPTGPLYARDAAGVTQLARAGLRYEGLQYEVSGVRTVRVRGDLAVVTARIATSAYEVVGEGPSVPRAATAGRPVVVELVRTDGGWRIRDLMAG</sequence>
<evidence type="ECO:0000256" key="5">
    <source>
        <dbReference type="ARBA" id="ARBA00022777"/>
    </source>
</evidence>
<organism evidence="10 11">
    <name type="scientific">Phycicoccus duodecadis</name>
    <dbReference type="NCBI Taxonomy" id="173053"/>
    <lineage>
        <taxon>Bacteria</taxon>
        <taxon>Bacillati</taxon>
        <taxon>Actinomycetota</taxon>
        <taxon>Actinomycetes</taxon>
        <taxon>Micrococcales</taxon>
        <taxon>Intrasporangiaceae</taxon>
        <taxon>Phycicoccus</taxon>
    </lineage>
</organism>
<dbReference type="Pfam" id="PF00069">
    <property type="entry name" value="Pkinase"/>
    <property type="match status" value="1"/>
</dbReference>
<dbReference type="GO" id="GO:0004674">
    <property type="term" value="F:protein serine/threonine kinase activity"/>
    <property type="evidence" value="ECO:0007669"/>
    <property type="project" value="UniProtKB-KW"/>
</dbReference>
<dbReference type="AlphaFoldDB" id="A0A2N3YFL9"/>
<feature type="region of interest" description="Disordered" evidence="8">
    <location>
        <begin position="340"/>
        <end position="390"/>
    </location>
</feature>
<dbReference type="SUPFAM" id="SSF54427">
    <property type="entry name" value="NTF2-like"/>
    <property type="match status" value="1"/>
</dbReference>
<dbReference type="PROSITE" id="PS50011">
    <property type="entry name" value="PROTEIN_KINASE_DOM"/>
    <property type="match status" value="1"/>
</dbReference>
<dbReference type="InterPro" id="IPR017441">
    <property type="entry name" value="Protein_kinase_ATP_BS"/>
</dbReference>
<keyword evidence="6 7" id="KW-0067">ATP-binding</keyword>
<feature type="binding site" evidence="7">
    <location>
        <position position="43"/>
    </location>
    <ligand>
        <name>ATP</name>
        <dbReference type="ChEBI" id="CHEBI:30616"/>
    </ligand>
</feature>
<dbReference type="PANTHER" id="PTHR43289">
    <property type="entry name" value="MITOGEN-ACTIVATED PROTEIN KINASE KINASE KINASE 20-RELATED"/>
    <property type="match status" value="1"/>
</dbReference>
<keyword evidence="3" id="KW-0808">Transferase</keyword>
<evidence type="ECO:0000313" key="10">
    <source>
        <dbReference type="EMBL" id="PKW25636.1"/>
    </source>
</evidence>
<evidence type="ECO:0000256" key="2">
    <source>
        <dbReference type="ARBA" id="ARBA00022527"/>
    </source>
</evidence>
<keyword evidence="5 10" id="KW-0418">Kinase</keyword>
<comment type="caution">
    <text evidence="10">The sequence shown here is derived from an EMBL/GenBank/DDBJ whole genome shotgun (WGS) entry which is preliminary data.</text>
</comment>
<keyword evidence="4 7" id="KW-0547">Nucleotide-binding</keyword>
<dbReference type="EMBL" id="PJNE01000001">
    <property type="protein sequence ID" value="PKW25636.1"/>
    <property type="molecule type" value="Genomic_DNA"/>
</dbReference>